<feature type="transmembrane region" description="Helical" evidence="1">
    <location>
        <begin position="313"/>
        <end position="333"/>
    </location>
</feature>
<comment type="caution">
    <text evidence="2">The sequence shown here is derived from an EMBL/GenBank/DDBJ whole genome shotgun (WGS) entry which is preliminary data.</text>
</comment>
<sequence length="369" mass="39110">MHSDLTDDLPPADAVALPSVGSLLDDAAAGEPPVGDLPPLHRLPTISLPDNPALNGVVQKLVEQKALFDRLARDGRLAGLLPGEWLGQGGRALDPGAFMQSVLPFLQPADRGETAPVRLPLRHVLGEDGRWNRDDVAEPNSLAWFLASDERASAGSKDRAEAFLVGALGLAWMQEGRSRPGFLRAMGMETLAARTTMLAYPAAAELALYEVVAHGRAEVWCVHGRRRLRPLAAPWLSVPLLVAHGVAAPQAWPTGLPAVEEVALALAVARPGRMLPEVDLARVAKKVAEDASGEAWQPVSLLQLGTWVPRWRFFLATFVGLPSLLLVTAALALPGAIEAATVAASLGFAGGAIGALAAPWIYARRKHLS</sequence>
<gene>
    <name evidence="2" type="ORF">H4O11_10760</name>
</gene>
<organism evidence="2 3">
    <name type="scientific">Stenotrophomonas tumulicola</name>
    <dbReference type="NCBI Taxonomy" id="1685415"/>
    <lineage>
        <taxon>Bacteria</taxon>
        <taxon>Pseudomonadati</taxon>
        <taxon>Pseudomonadota</taxon>
        <taxon>Gammaproteobacteria</taxon>
        <taxon>Lysobacterales</taxon>
        <taxon>Lysobacteraceae</taxon>
        <taxon>Stenotrophomonas</taxon>
    </lineage>
</organism>
<evidence type="ECO:0008006" key="4">
    <source>
        <dbReference type="Google" id="ProtNLM"/>
    </source>
</evidence>
<accession>A0A7W3FMI1</accession>
<dbReference type="AlphaFoldDB" id="A0A7W3FMI1"/>
<keyword evidence="3" id="KW-1185">Reference proteome</keyword>
<protein>
    <recommendedName>
        <fullName evidence="4">Transmembrane protein</fullName>
    </recommendedName>
</protein>
<evidence type="ECO:0000256" key="1">
    <source>
        <dbReference type="SAM" id="Phobius"/>
    </source>
</evidence>
<keyword evidence="1" id="KW-1133">Transmembrane helix</keyword>
<dbReference type="Proteomes" id="UP000547058">
    <property type="component" value="Unassembled WGS sequence"/>
</dbReference>
<dbReference type="RefSeq" id="WP_182339415.1">
    <property type="nucleotide sequence ID" value="NZ_JACGXS010000004.1"/>
</dbReference>
<reference evidence="2 3" key="1">
    <citation type="submission" date="2020-08" db="EMBL/GenBank/DDBJ databases">
        <title>Stenotrophomonas tumulicola JCM 30961.</title>
        <authorList>
            <person name="Deng Y."/>
        </authorList>
    </citation>
    <scope>NUCLEOTIDE SEQUENCE [LARGE SCALE GENOMIC DNA]</scope>
    <source>
        <strain evidence="2 3">JCM 30961</strain>
    </source>
</reference>
<evidence type="ECO:0000313" key="2">
    <source>
        <dbReference type="EMBL" id="MBA8682288.1"/>
    </source>
</evidence>
<proteinExistence type="predicted"/>
<name>A0A7W3FMI1_9GAMM</name>
<evidence type="ECO:0000313" key="3">
    <source>
        <dbReference type="Proteomes" id="UP000547058"/>
    </source>
</evidence>
<feature type="transmembrane region" description="Helical" evidence="1">
    <location>
        <begin position="339"/>
        <end position="363"/>
    </location>
</feature>
<keyword evidence="1" id="KW-0812">Transmembrane</keyword>
<keyword evidence="1" id="KW-0472">Membrane</keyword>
<dbReference type="EMBL" id="JACGXS010000004">
    <property type="protein sequence ID" value="MBA8682288.1"/>
    <property type="molecule type" value="Genomic_DNA"/>
</dbReference>